<proteinExistence type="predicted"/>
<keyword evidence="3" id="KW-1185">Reference proteome</keyword>
<dbReference type="PANTHER" id="PTHR22876">
    <property type="entry name" value="ZGC:101016"/>
    <property type="match status" value="1"/>
</dbReference>
<name>A0A9N9N3F8_9NEOP</name>
<reference evidence="2" key="1">
    <citation type="submission" date="2021-12" db="EMBL/GenBank/DDBJ databases">
        <authorList>
            <person name="King R."/>
        </authorList>
    </citation>
    <scope>NUCLEOTIDE SEQUENCE</scope>
</reference>
<sequence>MSTSRGNTFRKRPQKYQNKTAFKNDLHDTSHKTKLMNTLEITGVCNRCKDKIEWKIKYKKYKPLTAPRKCTDCQQKTIKHAYHLLCNKCSTDKKVCAKCCKSLNDIHLEDDHVASDIQAMLKGIPERKRRTILRFINKHQKDQQGLTPEVKAEVENILRSIDKVSLEEEFDDFSSDEDEDCLDESDSHHE</sequence>
<dbReference type="EMBL" id="OU893341">
    <property type="protein sequence ID" value="CAG9783015.1"/>
    <property type="molecule type" value="Genomic_DNA"/>
</dbReference>
<feature type="compositionally biased region" description="Acidic residues" evidence="1">
    <location>
        <begin position="169"/>
        <end position="184"/>
    </location>
</feature>
<accession>A0A9N9N3F8</accession>
<evidence type="ECO:0000313" key="2">
    <source>
        <dbReference type="EMBL" id="CAG9783015.1"/>
    </source>
</evidence>
<evidence type="ECO:0000256" key="1">
    <source>
        <dbReference type="SAM" id="MobiDB-lite"/>
    </source>
</evidence>
<feature type="region of interest" description="Disordered" evidence="1">
    <location>
        <begin position="169"/>
        <end position="190"/>
    </location>
</feature>
<protein>
    <submittedName>
        <fullName evidence="2">Uncharacterized protein</fullName>
    </submittedName>
</protein>
<dbReference type="Pfam" id="PF10217">
    <property type="entry name" value="DUF2039"/>
    <property type="match status" value="1"/>
</dbReference>
<evidence type="ECO:0000313" key="3">
    <source>
        <dbReference type="Proteomes" id="UP001153714"/>
    </source>
</evidence>
<dbReference type="AlphaFoldDB" id="A0A9N9N3F8"/>
<dbReference type="Proteomes" id="UP001153714">
    <property type="component" value="Chromosome 10"/>
</dbReference>
<organism evidence="2 3">
    <name type="scientific">Diatraea saccharalis</name>
    <name type="common">sugarcane borer</name>
    <dbReference type="NCBI Taxonomy" id="40085"/>
    <lineage>
        <taxon>Eukaryota</taxon>
        <taxon>Metazoa</taxon>
        <taxon>Ecdysozoa</taxon>
        <taxon>Arthropoda</taxon>
        <taxon>Hexapoda</taxon>
        <taxon>Insecta</taxon>
        <taxon>Pterygota</taxon>
        <taxon>Neoptera</taxon>
        <taxon>Endopterygota</taxon>
        <taxon>Lepidoptera</taxon>
        <taxon>Glossata</taxon>
        <taxon>Ditrysia</taxon>
        <taxon>Pyraloidea</taxon>
        <taxon>Crambidae</taxon>
        <taxon>Crambinae</taxon>
        <taxon>Diatraea</taxon>
    </lineage>
</organism>
<dbReference type="OrthoDB" id="250548at2759"/>
<reference evidence="2" key="2">
    <citation type="submission" date="2022-10" db="EMBL/GenBank/DDBJ databases">
        <authorList>
            <consortium name="ENA_rothamsted_submissions"/>
            <consortium name="culmorum"/>
            <person name="King R."/>
        </authorList>
    </citation>
    <scope>NUCLEOTIDE SEQUENCE</scope>
</reference>
<gene>
    <name evidence="2" type="ORF">DIATSA_LOCUS1223</name>
</gene>
<dbReference type="InterPro" id="IPR019351">
    <property type="entry name" value="DUF2039"/>
</dbReference>
<dbReference type="PANTHER" id="PTHR22876:SF5">
    <property type="entry name" value="CHROMOSOME 9 OPEN READING FRAME 85"/>
    <property type="match status" value="1"/>
</dbReference>